<evidence type="ECO:0000256" key="3">
    <source>
        <dbReference type="ARBA" id="ARBA00022722"/>
    </source>
</evidence>
<keyword evidence="11" id="KW-1185">Reference proteome</keyword>
<dbReference type="GO" id="GO:0051607">
    <property type="term" value="P:defense response to virus"/>
    <property type="evidence" value="ECO:0007669"/>
    <property type="project" value="UniProtKB-KW"/>
</dbReference>
<dbReference type="InterPro" id="IPR005537">
    <property type="entry name" value="RAMP_III_fam"/>
</dbReference>
<evidence type="ECO:0000256" key="1">
    <source>
        <dbReference type="ARBA" id="ARBA00006342"/>
    </source>
</evidence>
<keyword evidence="6" id="KW-0694">RNA-binding</keyword>
<evidence type="ECO:0000313" key="11">
    <source>
        <dbReference type="Proteomes" id="UP000002985"/>
    </source>
</evidence>
<evidence type="ECO:0000256" key="7">
    <source>
        <dbReference type="ARBA" id="ARBA00023118"/>
    </source>
</evidence>
<dbReference type="NCBIfam" id="TIGR02582">
    <property type="entry name" value="cas7_TM1809"/>
    <property type="match status" value="1"/>
</dbReference>
<dbReference type="eggNOG" id="COG1337">
    <property type="taxonomic scope" value="Bacteria"/>
</dbReference>
<reference evidence="10 11" key="1">
    <citation type="journal article" date="2012" name="FEBS Lett.">
        <title>Anammox organism KSU-1 expresses a NirK-type copper-containing nitrite reductase instead of a NirS-type with cytochrome cd1.</title>
        <authorList>
            <person name="Hira D."/>
            <person name="Toh H."/>
            <person name="Migita C.T."/>
            <person name="Okubo H."/>
            <person name="Nishiyama T."/>
            <person name="Hattori M."/>
            <person name="Furukawa K."/>
            <person name="Fujii T."/>
        </authorList>
    </citation>
    <scope>NUCLEOTIDE SEQUENCE [LARGE SCALE GENOMIC DNA]</scope>
</reference>
<accession>I3INX4</accession>
<proteinExistence type="inferred from homology"/>
<evidence type="ECO:0000256" key="2">
    <source>
        <dbReference type="ARBA" id="ARBA00022150"/>
    </source>
</evidence>
<keyword evidence="3" id="KW-0540">Nuclease</keyword>
<sequence>MEFKEYKTVTGIIQCVSGLRIGGSKDTIEIGGMDNPIIRNPLDKFPYIPGSSIKGKIRSLLEWEIDGKLGKNGNVHQFKDCNKDVNCPICRIFGVTDDEVNFGPGRAIFRDGWVTESSKDKLKKLQLKKGLLYVEEKTETAIDRLKGKAKTGSLRQYERVPAGTDFSFRIDYRVFDINDKGETDETNFQWLLHGLWLLEQDALGGSGSRGYGQIQFGISKDGKFIPGNVFVDNKEEEIKDRYQEITGKNKRT</sequence>
<dbReference type="PANTHER" id="PTHR35579:SF3">
    <property type="entry name" value="CRISPR SYSTEM CMS ENDORIBONUCLEASE CSM3"/>
    <property type="match status" value="1"/>
</dbReference>
<name>I3INX4_9BACT</name>
<dbReference type="OrthoDB" id="1063910at2"/>
<dbReference type="GO" id="GO:0016787">
    <property type="term" value="F:hydrolase activity"/>
    <property type="evidence" value="ECO:0007669"/>
    <property type="project" value="UniProtKB-KW"/>
</dbReference>
<keyword evidence="7" id="KW-0051">Antiviral defense</keyword>
<dbReference type="AlphaFoldDB" id="I3INX4"/>
<evidence type="ECO:0000259" key="9">
    <source>
        <dbReference type="Pfam" id="PF03787"/>
    </source>
</evidence>
<evidence type="ECO:0000256" key="8">
    <source>
        <dbReference type="ARBA" id="ARBA00033183"/>
    </source>
</evidence>
<dbReference type="GO" id="GO:0004519">
    <property type="term" value="F:endonuclease activity"/>
    <property type="evidence" value="ECO:0007669"/>
    <property type="project" value="UniProtKB-KW"/>
</dbReference>
<evidence type="ECO:0000256" key="5">
    <source>
        <dbReference type="ARBA" id="ARBA00022801"/>
    </source>
</evidence>
<dbReference type="Proteomes" id="UP000002985">
    <property type="component" value="Unassembled WGS sequence"/>
</dbReference>
<protein>
    <recommendedName>
        <fullName evidence="2">CRISPR system Cms endoribonuclease Csm3</fullName>
    </recommendedName>
    <alternativeName>
        <fullName evidence="8">CRISPR type III A-associated RAMP protein Csm3</fullName>
    </alternativeName>
</protein>
<evidence type="ECO:0000313" key="10">
    <source>
        <dbReference type="EMBL" id="GAB63419.1"/>
    </source>
</evidence>
<evidence type="ECO:0000256" key="4">
    <source>
        <dbReference type="ARBA" id="ARBA00022759"/>
    </source>
</evidence>
<dbReference type="Pfam" id="PF03787">
    <property type="entry name" value="RAMPs"/>
    <property type="match status" value="1"/>
</dbReference>
<feature type="domain" description="CRISPR type III-associated protein" evidence="9">
    <location>
        <begin position="13"/>
        <end position="214"/>
    </location>
</feature>
<keyword evidence="4" id="KW-0255">Endonuclease</keyword>
<evidence type="ECO:0000256" key="6">
    <source>
        <dbReference type="ARBA" id="ARBA00022884"/>
    </source>
</evidence>
<organism evidence="10 11">
    <name type="scientific">Candidatus Jettenia caeni</name>
    <dbReference type="NCBI Taxonomy" id="247490"/>
    <lineage>
        <taxon>Bacteria</taxon>
        <taxon>Pseudomonadati</taxon>
        <taxon>Planctomycetota</taxon>
        <taxon>Candidatus Brocadiia</taxon>
        <taxon>Candidatus Brocadiales</taxon>
        <taxon>Candidatus Brocadiaceae</taxon>
        <taxon>Candidatus Jettenia</taxon>
    </lineage>
</organism>
<dbReference type="GO" id="GO:0003723">
    <property type="term" value="F:RNA binding"/>
    <property type="evidence" value="ECO:0007669"/>
    <property type="project" value="UniProtKB-KW"/>
</dbReference>
<dbReference type="InterPro" id="IPR052216">
    <property type="entry name" value="CRISPR_Csm3_endoribonuclease"/>
</dbReference>
<dbReference type="PANTHER" id="PTHR35579">
    <property type="entry name" value="CRISPR SYSTEM CMS ENDORIBONUCLEASE CSM3"/>
    <property type="match status" value="1"/>
</dbReference>
<comment type="similarity">
    <text evidence="1">Belongs to the CRISPR-associated Csm3 family.</text>
</comment>
<keyword evidence="5" id="KW-0378">Hydrolase</keyword>
<comment type="caution">
    <text evidence="10">The sequence shown here is derived from an EMBL/GenBank/DDBJ whole genome shotgun (WGS) entry which is preliminary data.</text>
</comment>
<dbReference type="InterPro" id="IPR013412">
    <property type="entry name" value="CRISPR-assoc_RAMP_Csm3"/>
</dbReference>
<dbReference type="EMBL" id="BAFH01000004">
    <property type="protein sequence ID" value="GAB63419.1"/>
    <property type="molecule type" value="Genomic_DNA"/>
</dbReference>
<gene>
    <name evidence="10" type="ORF">KSU1_D0110</name>
</gene>
<dbReference type="STRING" id="247490.KSU1_D0110"/>